<keyword evidence="1" id="KW-0732">Signal</keyword>
<reference evidence="2 3" key="1">
    <citation type="journal article" date="2009" name="Nature">
        <title>The Sorghum bicolor genome and the diversification of grasses.</title>
        <authorList>
            <person name="Paterson A.H."/>
            <person name="Bowers J.E."/>
            <person name="Bruggmann R."/>
            <person name="Dubchak I."/>
            <person name="Grimwood J."/>
            <person name="Gundlach H."/>
            <person name="Haberer G."/>
            <person name="Hellsten U."/>
            <person name="Mitros T."/>
            <person name="Poliakov A."/>
            <person name="Schmutz J."/>
            <person name="Spannagl M."/>
            <person name="Tang H."/>
            <person name="Wang X."/>
            <person name="Wicker T."/>
            <person name="Bharti A.K."/>
            <person name="Chapman J."/>
            <person name="Feltus F.A."/>
            <person name="Gowik U."/>
            <person name="Grigoriev I.V."/>
            <person name="Lyons E."/>
            <person name="Maher C.A."/>
            <person name="Martis M."/>
            <person name="Narechania A."/>
            <person name="Otillar R.P."/>
            <person name="Penning B.W."/>
            <person name="Salamov A.A."/>
            <person name="Wang Y."/>
            <person name="Zhang L."/>
            <person name="Carpita N.C."/>
            <person name="Freeling M."/>
            <person name="Gingle A.R."/>
            <person name="Hash C.T."/>
            <person name="Keller B."/>
            <person name="Klein P."/>
            <person name="Kresovich S."/>
            <person name="McCann M.C."/>
            <person name="Ming R."/>
            <person name="Peterson D.G."/>
            <person name="Mehboob-ur-Rahman"/>
            <person name="Ware D."/>
            <person name="Westhoff P."/>
            <person name="Mayer K.F."/>
            <person name="Messing J."/>
            <person name="Rokhsar D.S."/>
        </authorList>
    </citation>
    <scope>NUCLEOTIDE SEQUENCE [LARGE SCALE GENOMIC DNA]</scope>
    <source>
        <strain evidence="3">cv. BTx623</strain>
    </source>
</reference>
<dbReference type="Gramene" id="KXG38508">
    <property type="protein sequence ID" value="KXG38508"/>
    <property type="gene ID" value="SORBI_3001G245500"/>
</dbReference>
<dbReference type="EMBL" id="CM000760">
    <property type="protein sequence ID" value="KXG38508.1"/>
    <property type="molecule type" value="Genomic_DNA"/>
</dbReference>
<dbReference type="Proteomes" id="UP000000768">
    <property type="component" value="Chromosome 1"/>
</dbReference>
<gene>
    <name evidence="2" type="ORF">SORBI_3001G245500</name>
</gene>
<dbReference type="InParanoid" id="A0A1B6QKS2"/>
<feature type="chain" id="PRO_5008589865" description="Secreted protein" evidence="1">
    <location>
        <begin position="21"/>
        <end position="96"/>
    </location>
</feature>
<protein>
    <recommendedName>
        <fullName evidence="4">Secreted protein</fullName>
    </recommendedName>
</protein>
<dbReference type="AlphaFoldDB" id="A0A1B6QKS2"/>
<name>A0A1B6QKS2_SORBI</name>
<evidence type="ECO:0000313" key="2">
    <source>
        <dbReference type="EMBL" id="KXG38508.1"/>
    </source>
</evidence>
<proteinExistence type="predicted"/>
<sequence>MVCICNLCGVCLVVTRQLLSNDTEQRHPCHDGRLHQSLLLHLPRSRCLGMVLFSTNLSCLQFIPMQRVQLSASYFSLFDIMNCWFKQNYFPLPGSF</sequence>
<feature type="signal peptide" evidence="1">
    <location>
        <begin position="1"/>
        <end position="20"/>
    </location>
</feature>
<reference evidence="3" key="2">
    <citation type="journal article" date="2018" name="Plant J.">
        <title>The Sorghum bicolor reference genome: improved assembly, gene annotations, a transcriptome atlas, and signatures of genome organization.</title>
        <authorList>
            <person name="McCormick R.F."/>
            <person name="Truong S.K."/>
            <person name="Sreedasyam A."/>
            <person name="Jenkins J."/>
            <person name="Shu S."/>
            <person name="Sims D."/>
            <person name="Kennedy M."/>
            <person name="Amirebrahimi M."/>
            <person name="Weers B.D."/>
            <person name="McKinley B."/>
            <person name="Mattison A."/>
            <person name="Morishige D.T."/>
            <person name="Grimwood J."/>
            <person name="Schmutz J."/>
            <person name="Mullet J.E."/>
        </authorList>
    </citation>
    <scope>NUCLEOTIDE SEQUENCE [LARGE SCALE GENOMIC DNA]</scope>
    <source>
        <strain evidence="3">cv. BTx623</strain>
    </source>
</reference>
<evidence type="ECO:0000256" key="1">
    <source>
        <dbReference type="SAM" id="SignalP"/>
    </source>
</evidence>
<evidence type="ECO:0000313" key="3">
    <source>
        <dbReference type="Proteomes" id="UP000000768"/>
    </source>
</evidence>
<evidence type="ECO:0008006" key="4">
    <source>
        <dbReference type="Google" id="ProtNLM"/>
    </source>
</evidence>
<keyword evidence="3" id="KW-1185">Reference proteome</keyword>
<accession>A0A1B6QKS2</accession>
<organism evidence="2 3">
    <name type="scientific">Sorghum bicolor</name>
    <name type="common">Sorghum</name>
    <name type="synonym">Sorghum vulgare</name>
    <dbReference type="NCBI Taxonomy" id="4558"/>
    <lineage>
        <taxon>Eukaryota</taxon>
        <taxon>Viridiplantae</taxon>
        <taxon>Streptophyta</taxon>
        <taxon>Embryophyta</taxon>
        <taxon>Tracheophyta</taxon>
        <taxon>Spermatophyta</taxon>
        <taxon>Magnoliopsida</taxon>
        <taxon>Liliopsida</taxon>
        <taxon>Poales</taxon>
        <taxon>Poaceae</taxon>
        <taxon>PACMAD clade</taxon>
        <taxon>Panicoideae</taxon>
        <taxon>Andropogonodae</taxon>
        <taxon>Andropogoneae</taxon>
        <taxon>Sorghinae</taxon>
        <taxon>Sorghum</taxon>
    </lineage>
</organism>